<dbReference type="RefSeq" id="WP_175350173.1">
    <property type="nucleotide sequence ID" value="NZ_JABMCE010000045.1"/>
</dbReference>
<keyword evidence="2" id="KW-1133">Transmembrane helix</keyword>
<sequence length="2023" mass="202997">MATACAASLVAGLLAALSLATAAPADAAGTGTLSLYKAIENLNTGSSEGDRSKWDVRAVDVATGQAFQGDGLNGFQTRTIPTGSYRISEVSKANTPAGYRFRDWNCGGTVYTDPTPTISLAEGQNLTCTITNVAVTSTLTLRKVVEGGSASAAMWTLTAQGPSNISGPGNSGQVTNQPVRVNSGPYTLSESGGPAGGGGYTASPWTCTYTDGSGGSGSLPVSGSNQVTIALGQAVTCTITNTATATDAHLTLVKVVRSPGTGNPAVASASDFTLTAAPPTGTPISGATGSNQVSNVLAQPDVDYALSENGPAGYSNSGWSCAASSGTINSTDATHVNLAAGADVTCTITNTFTGGWLTLVKKVENSSQAASSWTLTATGSGIASGTSVSGTTGSSAVTTVPVPTGDYGLSESGPSEGYTSDGYVCTGSDAPVRSVSVGAAANVTCTITNSREPTATQLTLVKQVDNTGGGPFTRTAWGLSAVGPVTIAGRTGISTVTYAFVRPGSYTLGEGPGRADPDGYFARYRSEGWSCTDANSGTLALTGADAAGHPDVVAITEGMQVICTVSNKWTGSEMTFHKQVVNSPFGSHTPSEWTLAVTPAATPDGPEALSGNGQDGISDVPIAPGDYILSETDGPSGYRLAGYQCVGATVTGDRISVPASTDVTCTVTNRAIPPTLTLVKDLDNSGGGTAEVSDFTLKARGPGDAALSGPSGDPAVTDVTTAPGDYVFTEDGPTGYESSWSCVGGTSWNGTVAVLDVGQDMVCTATNTFVRPTLTLVKHVDGGPASANDWRLSADGPGAPVTGVTGDRSITDVSVDAGSYELSEAAVSGSSDATRGYAAGSWSCTDGTLDGSSLTLSGGQDATCTITNTWAGGTLTLVKQVSDGGGTPTPPGTPEDWTLTAAGPVTLSGAGGSGPSFVPSGSYDLSEALTGGPVSGDYHAAEWTCSGNGFTLDTGSPGTGTVQIDPGADVTCTLVNLFAPPHLTLRKVVKGGGPLGRSADWDLSFQGATKDATGVTGDANITGVAVGSGDYTLSEATADPTASTKGYQTGAWECSGGTVRDHGDGTADLALTSSDLDVVCTVTNTWTGSTLTLVKTVDNGGPAPTEPGTSHDWTLTATGDDTTVTGPGDSQSIVRQQVPPGSYALSEVLTAGSTVNADYVNGDWVCTTPAGVSFDPSDSTLRFATGANADVTCTVVNRFLPPHLTLTKIVSGGGPEAAPANWPLSFTNPGTGRSGTGVTGTASVTDAAVGSGTVQLGETPRPGYRSGDWACTGATGTIPVAQAAEGVATVDLTRSDADVHCTITNTWVGSALTLVKVVDDGGPAPSEPGTTHDWTLTATGSGTAAGTIVTGPGDSTALVRRTVPPGDYVLSEAVAEGSTVNPDYVAGDWSCTTPSGTTFDPTDARLTVSAGADADITCTIVNRFLPPHITLKKTVIGGGPYPTSTDWPLRFTNPGTGRSGSGVTGAAAVTDAAAGTGTVTLSETTRADYRAGTWRCTGATEEPDRTADGTATLLLTSADTDVTCTITNTWTGAHLTLVKDVDNGGLEPATPGTASDWTLSAVKDTNDRLDVSGTGNGYVGSGSYGLSEAPNTAVDPGYKAGHWSCTGSPVGSFRFVGGTPGTGTITLDSGADVTCTLSNLFDPPHLTLRKIVDGGPLPSTDDWTLRFQGSAGRPAGLGVTRDPSVTDVAVGEGTYNLSEAPTDAGADTTGYAAGEWTCTGSANTPVQTGSGQARIQLDPADLDVVCTITNDWTGGSLTLTKNVVGGTAAPSDWTLSATPDDGGTRISGTSGQRSVTQAAVLAGSYTLKETANRSGAPLDEYTAGNWNCTGGNLEGEAVTVPRGADVRCEITNTFDPAQLTLIKRVVGGTARPTSWRLSATGPTTISGTSGDADITNAPLQPGRYTLAEAPVDGQATTGYTSEGWRCVGATPIGDTLALHNGDEVTCTITNRHTTSSSTDDGSSASGATAGDSGTGPAAAGLAFTGANLVPLVISGSLALVAGGALLLAQGAHRRLRRIRSREK</sequence>
<feature type="domain" description="SpaA-like prealbumin fold" evidence="4">
    <location>
        <begin position="1310"/>
        <end position="1420"/>
    </location>
</feature>
<gene>
    <name evidence="5" type="ORF">HP507_01860</name>
</gene>
<evidence type="ECO:0000256" key="2">
    <source>
        <dbReference type="SAM" id="Phobius"/>
    </source>
</evidence>
<feature type="domain" description="SpaA-like prealbumin fold" evidence="4">
    <location>
        <begin position="1755"/>
        <end position="1850"/>
    </location>
</feature>
<feature type="domain" description="SpaA-like prealbumin fold" evidence="4">
    <location>
        <begin position="873"/>
        <end position="974"/>
    </location>
</feature>
<keyword evidence="2" id="KW-0812">Transmembrane</keyword>
<feature type="domain" description="SpaA-like prealbumin fold" evidence="4">
    <location>
        <begin position="673"/>
        <end position="764"/>
    </location>
</feature>
<keyword evidence="3" id="KW-0732">Signal</keyword>
<keyword evidence="6" id="KW-1185">Reference proteome</keyword>
<protein>
    <recommendedName>
        <fullName evidence="4">SpaA-like prealbumin fold domain-containing protein</fullName>
    </recommendedName>
</protein>
<reference evidence="5 6" key="1">
    <citation type="submission" date="2020-05" db="EMBL/GenBank/DDBJ databases">
        <title>Genome Sequencing of Type Strains.</title>
        <authorList>
            <person name="Lemaire J.F."/>
            <person name="Inderbitzin P."/>
            <person name="Gregorio O.A."/>
            <person name="Collins S.B."/>
            <person name="Wespe N."/>
            <person name="Knight-Connoni V."/>
        </authorList>
    </citation>
    <scope>NUCLEOTIDE SEQUENCE [LARGE SCALE GENOMIC DNA]</scope>
    <source>
        <strain evidence="5 6">ATCC 19096</strain>
    </source>
</reference>
<feature type="domain" description="SpaA-like prealbumin fold" evidence="4">
    <location>
        <begin position="31"/>
        <end position="130"/>
    </location>
</feature>
<feature type="domain" description="SpaA-like prealbumin fold" evidence="4">
    <location>
        <begin position="455"/>
        <end position="565"/>
    </location>
</feature>
<evidence type="ECO:0000259" key="4">
    <source>
        <dbReference type="Pfam" id="PF19403"/>
    </source>
</evidence>
<feature type="compositionally biased region" description="Polar residues" evidence="1">
    <location>
        <begin position="1873"/>
        <end position="1889"/>
    </location>
</feature>
<evidence type="ECO:0000313" key="6">
    <source>
        <dbReference type="Proteomes" id="UP000573001"/>
    </source>
</evidence>
<feature type="domain" description="SpaA-like prealbumin fold" evidence="4">
    <location>
        <begin position="1201"/>
        <end position="1285"/>
    </location>
</feature>
<organism evidence="5 6">
    <name type="scientific">Curtobacterium pusillum</name>
    <dbReference type="NCBI Taxonomy" id="69373"/>
    <lineage>
        <taxon>Bacteria</taxon>
        <taxon>Bacillati</taxon>
        <taxon>Actinomycetota</taxon>
        <taxon>Actinomycetes</taxon>
        <taxon>Micrococcales</taxon>
        <taxon>Microbacteriaceae</taxon>
        <taxon>Curtobacterium</taxon>
    </lineage>
</organism>
<feature type="domain" description="SpaA-like prealbumin fold" evidence="4">
    <location>
        <begin position="1426"/>
        <end position="1526"/>
    </location>
</feature>
<evidence type="ECO:0000256" key="1">
    <source>
        <dbReference type="SAM" id="MobiDB-lite"/>
    </source>
</evidence>
<feature type="domain" description="SpaA-like prealbumin fold" evidence="4">
    <location>
        <begin position="137"/>
        <end position="239"/>
    </location>
</feature>
<evidence type="ECO:0000313" key="5">
    <source>
        <dbReference type="EMBL" id="NUU12592.1"/>
    </source>
</evidence>
<keyword evidence="2" id="KW-0472">Membrane</keyword>
<feature type="region of interest" description="Disordered" evidence="1">
    <location>
        <begin position="1873"/>
        <end position="1894"/>
    </location>
</feature>
<feature type="domain" description="SpaA-like prealbumin fold" evidence="4">
    <location>
        <begin position="980"/>
        <end position="1082"/>
    </location>
</feature>
<feature type="chain" id="PRO_5045697068" description="SpaA-like prealbumin fold domain-containing protein" evidence="3">
    <location>
        <begin position="28"/>
        <end position="2023"/>
    </location>
</feature>
<feature type="domain" description="SpaA-like prealbumin fold" evidence="4">
    <location>
        <begin position="1089"/>
        <end position="1195"/>
    </location>
</feature>
<dbReference type="InterPro" id="IPR045826">
    <property type="entry name" value="SpaA_PFL_dom_2"/>
</dbReference>
<feature type="signal peptide" evidence="3">
    <location>
        <begin position="1"/>
        <end position="27"/>
    </location>
</feature>
<feature type="compositionally biased region" description="Low complexity" evidence="1">
    <location>
        <begin position="1953"/>
        <end position="1974"/>
    </location>
</feature>
<feature type="domain" description="SpaA-like prealbumin fold" evidence="4">
    <location>
        <begin position="1855"/>
        <end position="1948"/>
    </location>
</feature>
<feature type="domain" description="SpaA-like prealbumin fold" evidence="4">
    <location>
        <begin position="1643"/>
        <end position="1724"/>
    </location>
</feature>
<proteinExistence type="predicted"/>
<feature type="domain" description="SpaA-like prealbumin fold" evidence="4">
    <location>
        <begin position="247"/>
        <end position="348"/>
    </location>
</feature>
<dbReference type="EMBL" id="JABMCE010000045">
    <property type="protein sequence ID" value="NUU12592.1"/>
    <property type="molecule type" value="Genomic_DNA"/>
</dbReference>
<dbReference type="Proteomes" id="UP000573001">
    <property type="component" value="Unassembled WGS sequence"/>
</dbReference>
<dbReference type="Pfam" id="PF19403">
    <property type="entry name" value="SpaA_2"/>
    <property type="match status" value="18"/>
</dbReference>
<accession>A0ABX2M9Y9</accession>
<feature type="transmembrane region" description="Helical" evidence="2">
    <location>
        <begin position="1988"/>
        <end position="2008"/>
    </location>
</feature>
<feature type="domain" description="SpaA-like prealbumin fold" evidence="4">
    <location>
        <begin position="356"/>
        <end position="447"/>
    </location>
</feature>
<name>A0ABX2M9Y9_9MICO</name>
<feature type="domain" description="SpaA-like prealbumin fold" evidence="4">
    <location>
        <begin position="773"/>
        <end position="866"/>
    </location>
</feature>
<feature type="domain" description="SpaA-like prealbumin fold" evidence="4">
    <location>
        <begin position="572"/>
        <end position="667"/>
    </location>
</feature>
<evidence type="ECO:0000256" key="3">
    <source>
        <dbReference type="SAM" id="SignalP"/>
    </source>
</evidence>
<feature type="region of interest" description="Disordered" evidence="1">
    <location>
        <begin position="1950"/>
        <end position="1974"/>
    </location>
</feature>
<comment type="caution">
    <text evidence="5">The sequence shown here is derived from an EMBL/GenBank/DDBJ whole genome shotgun (WGS) entry which is preliminary data.</text>
</comment>
<feature type="domain" description="SpaA-like prealbumin fold" evidence="4">
    <location>
        <begin position="1532"/>
        <end position="1637"/>
    </location>
</feature>